<dbReference type="Pfam" id="PF00106">
    <property type="entry name" value="adh_short"/>
    <property type="match status" value="1"/>
</dbReference>
<dbReference type="InterPro" id="IPR036291">
    <property type="entry name" value="NAD(P)-bd_dom_sf"/>
</dbReference>
<evidence type="ECO:0000259" key="3">
    <source>
        <dbReference type="SMART" id="SM00822"/>
    </source>
</evidence>
<dbReference type="InterPro" id="IPR002347">
    <property type="entry name" value="SDR_fam"/>
</dbReference>
<dbReference type="SUPFAM" id="SSF51735">
    <property type="entry name" value="NAD(P)-binding Rossmann-fold domains"/>
    <property type="match status" value="1"/>
</dbReference>
<dbReference type="AlphaFoldDB" id="A0A165DWU4"/>
<gene>
    <name evidence="4" type="ORF">CALCODRAFT_500855</name>
</gene>
<dbReference type="PRINTS" id="PR00081">
    <property type="entry name" value="GDHRDH"/>
</dbReference>
<evidence type="ECO:0000256" key="2">
    <source>
        <dbReference type="ARBA" id="ARBA00023002"/>
    </source>
</evidence>
<keyword evidence="2" id="KW-0560">Oxidoreductase</keyword>
<dbReference type="Proteomes" id="UP000076842">
    <property type="component" value="Unassembled WGS sequence"/>
</dbReference>
<keyword evidence="5" id="KW-1185">Reference proteome</keyword>
<dbReference type="InterPro" id="IPR057326">
    <property type="entry name" value="KR_dom"/>
</dbReference>
<protein>
    <submittedName>
        <fullName evidence="4">NAD(P)-binding protein</fullName>
    </submittedName>
</protein>
<accession>A0A165DWU4</accession>
<evidence type="ECO:0000256" key="1">
    <source>
        <dbReference type="ARBA" id="ARBA00006484"/>
    </source>
</evidence>
<feature type="domain" description="Ketoreductase" evidence="3">
    <location>
        <begin position="32"/>
        <end position="220"/>
    </location>
</feature>
<dbReference type="STRING" id="1353952.A0A165DWU4"/>
<name>A0A165DWU4_9BASI</name>
<dbReference type="CDD" id="cd05233">
    <property type="entry name" value="SDR_c"/>
    <property type="match status" value="1"/>
</dbReference>
<organism evidence="4 5">
    <name type="scientific">Calocera cornea HHB12733</name>
    <dbReference type="NCBI Taxonomy" id="1353952"/>
    <lineage>
        <taxon>Eukaryota</taxon>
        <taxon>Fungi</taxon>
        <taxon>Dikarya</taxon>
        <taxon>Basidiomycota</taxon>
        <taxon>Agaricomycotina</taxon>
        <taxon>Dacrymycetes</taxon>
        <taxon>Dacrymycetales</taxon>
        <taxon>Dacrymycetaceae</taxon>
        <taxon>Calocera</taxon>
    </lineage>
</organism>
<dbReference type="EMBL" id="KV424031">
    <property type="protein sequence ID" value="KZT53704.1"/>
    <property type="molecule type" value="Genomic_DNA"/>
</dbReference>
<dbReference type="InParanoid" id="A0A165DWU4"/>
<dbReference type="Gene3D" id="3.40.50.720">
    <property type="entry name" value="NAD(P)-binding Rossmann-like Domain"/>
    <property type="match status" value="1"/>
</dbReference>
<evidence type="ECO:0000313" key="5">
    <source>
        <dbReference type="Proteomes" id="UP000076842"/>
    </source>
</evidence>
<sequence>MPAPNEFLPVKIHHEVYPGIEPSKFVGTLKGKVVFITGASRGIGEATAIAFAKSGASLFLASRKQETLDQVKSDIISAVPDVKVGTLTTDVEQHESVKAAVEGCVKEFGKIDVVISNSGTMEDFTQTIAQRDPDVWWKTWEVNVKGSFNVAHYTLPELSKTKGYFIFVSSMGAQGRRVGASAYQSGKHAINRIAEFAAMETADDDVKVFSIHPGGVMTDLSKVAAKELAAVLIDDVQLPAWAMVRLVQGRDDYLSGRFVSVTWDLDELEEKWKDAIISEDALKNRLALPLAAQKA</sequence>
<dbReference type="GO" id="GO:0016491">
    <property type="term" value="F:oxidoreductase activity"/>
    <property type="evidence" value="ECO:0007669"/>
    <property type="project" value="UniProtKB-KW"/>
</dbReference>
<dbReference type="PANTHER" id="PTHR42901">
    <property type="entry name" value="ALCOHOL DEHYDROGENASE"/>
    <property type="match status" value="1"/>
</dbReference>
<evidence type="ECO:0000313" key="4">
    <source>
        <dbReference type="EMBL" id="KZT53704.1"/>
    </source>
</evidence>
<dbReference type="OrthoDB" id="1933717at2759"/>
<reference evidence="4 5" key="1">
    <citation type="journal article" date="2016" name="Mol. Biol. Evol.">
        <title>Comparative Genomics of Early-Diverging Mushroom-Forming Fungi Provides Insights into the Origins of Lignocellulose Decay Capabilities.</title>
        <authorList>
            <person name="Nagy L.G."/>
            <person name="Riley R."/>
            <person name="Tritt A."/>
            <person name="Adam C."/>
            <person name="Daum C."/>
            <person name="Floudas D."/>
            <person name="Sun H."/>
            <person name="Yadav J.S."/>
            <person name="Pangilinan J."/>
            <person name="Larsson K.H."/>
            <person name="Matsuura K."/>
            <person name="Barry K."/>
            <person name="Labutti K."/>
            <person name="Kuo R."/>
            <person name="Ohm R.A."/>
            <person name="Bhattacharya S.S."/>
            <person name="Shirouzu T."/>
            <person name="Yoshinaga Y."/>
            <person name="Martin F.M."/>
            <person name="Grigoriev I.V."/>
            <person name="Hibbett D.S."/>
        </authorList>
    </citation>
    <scope>NUCLEOTIDE SEQUENCE [LARGE SCALE GENOMIC DNA]</scope>
    <source>
        <strain evidence="4 5">HHB12733</strain>
    </source>
</reference>
<proteinExistence type="inferred from homology"/>
<dbReference type="PANTHER" id="PTHR42901:SF1">
    <property type="entry name" value="ALCOHOL DEHYDROGENASE"/>
    <property type="match status" value="1"/>
</dbReference>
<dbReference type="SMART" id="SM00822">
    <property type="entry name" value="PKS_KR"/>
    <property type="match status" value="1"/>
</dbReference>
<comment type="similarity">
    <text evidence="1">Belongs to the short-chain dehydrogenases/reductases (SDR) family.</text>
</comment>